<dbReference type="EMBL" id="PKPP01005885">
    <property type="protein sequence ID" value="PWA58476.1"/>
    <property type="molecule type" value="Genomic_DNA"/>
</dbReference>
<dbReference type="PANTHER" id="PTHR46023:SF5">
    <property type="entry name" value="OS02G0780700 PROTEIN"/>
    <property type="match status" value="1"/>
</dbReference>
<proteinExistence type="predicted"/>
<keyword evidence="1" id="KW-0812">Transmembrane</keyword>
<evidence type="ECO:0000313" key="3">
    <source>
        <dbReference type="Proteomes" id="UP000245207"/>
    </source>
</evidence>
<dbReference type="AlphaFoldDB" id="A0A2U1MB85"/>
<keyword evidence="3" id="KW-1185">Reference proteome</keyword>
<accession>A0A2U1MB85</accession>
<dbReference type="STRING" id="35608.A0A2U1MB85"/>
<gene>
    <name evidence="2" type="ORF">CTI12_AA396250</name>
</gene>
<reference evidence="2 3" key="1">
    <citation type="journal article" date="2018" name="Mol. Plant">
        <title>The genome of Artemisia annua provides insight into the evolution of Asteraceae family and artemisinin biosynthesis.</title>
        <authorList>
            <person name="Shen Q."/>
            <person name="Zhang L."/>
            <person name="Liao Z."/>
            <person name="Wang S."/>
            <person name="Yan T."/>
            <person name="Shi P."/>
            <person name="Liu M."/>
            <person name="Fu X."/>
            <person name="Pan Q."/>
            <person name="Wang Y."/>
            <person name="Lv Z."/>
            <person name="Lu X."/>
            <person name="Zhang F."/>
            <person name="Jiang W."/>
            <person name="Ma Y."/>
            <person name="Chen M."/>
            <person name="Hao X."/>
            <person name="Li L."/>
            <person name="Tang Y."/>
            <person name="Lv G."/>
            <person name="Zhou Y."/>
            <person name="Sun X."/>
            <person name="Brodelius P.E."/>
            <person name="Rose J.K.C."/>
            <person name="Tang K."/>
        </authorList>
    </citation>
    <scope>NUCLEOTIDE SEQUENCE [LARGE SCALE GENOMIC DNA]</scope>
    <source>
        <strain evidence="3">cv. Huhao1</strain>
        <tissue evidence="2">Leaf</tissue>
    </source>
</reference>
<dbReference type="PANTHER" id="PTHR46023">
    <property type="entry name" value="LIPASE CLASS 3 PROTEIN-LIKE"/>
    <property type="match status" value="1"/>
</dbReference>
<dbReference type="Proteomes" id="UP000245207">
    <property type="component" value="Unassembled WGS sequence"/>
</dbReference>
<evidence type="ECO:0000313" key="2">
    <source>
        <dbReference type="EMBL" id="PWA58476.1"/>
    </source>
</evidence>
<comment type="caution">
    <text evidence="2">The sequence shown here is derived from an EMBL/GenBank/DDBJ whole genome shotgun (WGS) entry which is preliminary data.</text>
</comment>
<organism evidence="2 3">
    <name type="scientific">Artemisia annua</name>
    <name type="common">Sweet wormwood</name>
    <dbReference type="NCBI Taxonomy" id="35608"/>
    <lineage>
        <taxon>Eukaryota</taxon>
        <taxon>Viridiplantae</taxon>
        <taxon>Streptophyta</taxon>
        <taxon>Embryophyta</taxon>
        <taxon>Tracheophyta</taxon>
        <taxon>Spermatophyta</taxon>
        <taxon>Magnoliopsida</taxon>
        <taxon>eudicotyledons</taxon>
        <taxon>Gunneridae</taxon>
        <taxon>Pentapetalae</taxon>
        <taxon>asterids</taxon>
        <taxon>campanulids</taxon>
        <taxon>Asterales</taxon>
        <taxon>Asteraceae</taxon>
        <taxon>Asteroideae</taxon>
        <taxon>Anthemideae</taxon>
        <taxon>Artemisiinae</taxon>
        <taxon>Artemisia</taxon>
    </lineage>
</organism>
<keyword evidence="1" id="KW-0472">Membrane</keyword>
<feature type="transmembrane region" description="Helical" evidence="1">
    <location>
        <begin position="126"/>
        <end position="149"/>
    </location>
</feature>
<dbReference type="OrthoDB" id="1742457at2759"/>
<keyword evidence="1" id="KW-1133">Transmembrane helix</keyword>
<protein>
    <submittedName>
        <fullName evidence="2">Uncharacterized protein</fullName>
    </submittedName>
</protein>
<evidence type="ECO:0000256" key="1">
    <source>
        <dbReference type="SAM" id="Phobius"/>
    </source>
</evidence>
<name>A0A2U1MB85_ARTAN</name>
<sequence length="173" mass="19313">MFNELMLDAERWTLFRALGGGTAAILTYVLREQKEVSTTTCVTFAPDFRYFFRGKSSRVYYLYRLQHQLGQTILGLRFRTVHRSASALGSRLPSIASAKAKVVGAGEILCPVTSGTQIFDPLSLKLIVLICSYTGFCVTYLTVFISGYVDAVADKENQMQVVLKKNFGKEVMI</sequence>